<evidence type="ECO:0000313" key="2">
    <source>
        <dbReference type="EMBL" id="SFV72038.1"/>
    </source>
</evidence>
<evidence type="ECO:0000256" key="1">
    <source>
        <dbReference type="SAM" id="MobiDB-lite"/>
    </source>
</evidence>
<gene>
    <name evidence="2" type="ORF">DESPIGER_0136</name>
</gene>
<keyword evidence="3" id="KW-1185">Reference proteome</keyword>
<proteinExistence type="predicted"/>
<accession>A0A1K1LF40</accession>
<evidence type="ECO:0000313" key="3">
    <source>
        <dbReference type="Proteomes" id="UP000186323"/>
    </source>
</evidence>
<dbReference type="EMBL" id="LT630450">
    <property type="protein sequence ID" value="SFV72038.1"/>
    <property type="molecule type" value="Genomic_DNA"/>
</dbReference>
<dbReference type="AlphaFoldDB" id="A0A1K1LF40"/>
<feature type="compositionally biased region" description="Basic and acidic residues" evidence="1">
    <location>
        <begin position="12"/>
        <end position="26"/>
    </location>
</feature>
<reference evidence="3" key="1">
    <citation type="submission" date="2016-10" db="EMBL/GenBank/DDBJ databases">
        <authorList>
            <person name="Wegmann U."/>
        </authorList>
    </citation>
    <scope>NUCLEOTIDE SEQUENCE [LARGE SCALE GENOMIC DNA]</scope>
</reference>
<feature type="region of interest" description="Disordered" evidence="1">
    <location>
        <begin position="1"/>
        <end position="39"/>
    </location>
</feature>
<dbReference type="KEGG" id="dpg:DESPIGER_0136"/>
<name>A0A1K1LF40_9BACT</name>
<protein>
    <submittedName>
        <fullName evidence="2">Uncharacterized protein</fullName>
    </submittedName>
</protein>
<dbReference type="Proteomes" id="UP000186323">
    <property type="component" value="Chromosome I"/>
</dbReference>
<organism evidence="2 3">
    <name type="scientific">Desulfovibrio piger</name>
    <dbReference type="NCBI Taxonomy" id="901"/>
    <lineage>
        <taxon>Bacteria</taxon>
        <taxon>Pseudomonadati</taxon>
        <taxon>Thermodesulfobacteriota</taxon>
        <taxon>Desulfovibrionia</taxon>
        <taxon>Desulfovibrionales</taxon>
        <taxon>Desulfovibrionaceae</taxon>
        <taxon>Desulfovibrio</taxon>
    </lineage>
</organism>
<sequence>MQRNVPGPDMQESGHVRARREQDGGARDAAIGIYGLEKP</sequence>